<dbReference type="FunFam" id="3.30.565.10:FF:000006">
    <property type="entry name" value="Sensor histidine kinase WalK"/>
    <property type="match status" value="1"/>
</dbReference>
<evidence type="ECO:0000313" key="10">
    <source>
        <dbReference type="Proteomes" id="UP000240572"/>
    </source>
</evidence>
<keyword evidence="7" id="KW-1133">Transmembrane helix</keyword>
<keyword evidence="4" id="KW-0808">Transferase</keyword>
<dbReference type="PANTHER" id="PTHR43711:SF26">
    <property type="entry name" value="SENSOR HISTIDINE KINASE RCSC"/>
    <property type="match status" value="1"/>
</dbReference>
<dbReference type="InterPro" id="IPR050736">
    <property type="entry name" value="Sensor_HK_Regulatory"/>
</dbReference>
<dbReference type="Proteomes" id="UP000240572">
    <property type="component" value="Unassembled WGS sequence"/>
</dbReference>
<dbReference type="Pfam" id="PF00512">
    <property type="entry name" value="HisKA"/>
    <property type="match status" value="1"/>
</dbReference>
<dbReference type="SUPFAM" id="SSF47384">
    <property type="entry name" value="Homodimeric domain of signal transducing histidine kinase"/>
    <property type="match status" value="1"/>
</dbReference>
<dbReference type="Gene3D" id="3.30.565.10">
    <property type="entry name" value="Histidine kinase-like ATPase, C-terminal domain"/>
    <property type="match status" value="1"/>
</dbReference>
<reference evidence="9 10" key="1">
    <citation type="submission" date="2018-03" db="EMBL/GenBank/DDBJ databases">
        <title>Genomic Encyclopedia of Type Strains, Phase III (KMG-III): the genomes of soil and plant-associated and newly described type strains.</title>
        <authorList>
            <person name="Whitman W."/>
        </authorList>
    </citation>
    <scope>NUCLEOTIDE SEQUENCE [LARGE SCALE GENOMIC DNA]</scope>
    <source>
        <strain evidence="9 10">CGMCC 1.12700</strain>
    </source>
</reference>
<dbReference type="InterPro" id="IPR036097">
    <property type="entry name" value="HisK_dim/P_sf"/>
</dbReference>
<dbReference type="PROSITE" id="PS50109">
    <property type="entry name" value="HIS_KIN"/>
    <property type="match status" value="1"/>
</dbReference>
<dbReference type="EMBL" id="PYGD01000009">
    <property type="protein sequence ID" value="PSK90152.1"/>
    <property type="molecule type" value="Genomic_DNA"/>
</dbReference>
<evidence type="ECO:0000256" key="3">
    <source>
        <dbReference type="ARBA" id="ARBA00022553"/>
    </source>
</evidence>
<dbReference type="AlphaFoldDB" id="A0A2P8CYV2"/>
<dbReference type="SUPFAM" id="SSF55874">
    <property type="entry name" value="ATPase domain of HSP90 chaperone/DNA topoisomerase II/histidine kinase"/>
    <property type="match status" value="1"/>
</dbReference>
<dbReference type="InterPro" id="IPR004358">
    <property type="entry name" value="Sig_transdc_His_kin-like_C"/>
</dbReference>
<keyword evidence="7" id="KW-0812">Transmembrane</keyword>
<keyword evidence="10" id="KW-1185">Reference proteome</keyword>
<keyword evidence="6" id="KW-0902">Two-component regulatory system</keyword>
<dbReference type="InterPro" id="IPR005467">
    <property type="entry name" value="His_kinase_dom"/>
</dbReference>
<dbReference type="Pfam" id="PF02518">
    <property type="entry name" value="HATPase_c"/>
    <property type="match status" value="1"/>
</dbReference>
<dbReference type="GO" id="GO:0000155">
    <property type="term" value="F:phosphorelay sensor kinase activity"/>
    <property type="evidence" value="ECO:0007669"/>
    <property type="project" value="InterPro"/>
</dbReference>
<keyword evidence="7" id="KW-0472">Membrane</keyword>
<evidence type="ECO:0000256" key="5">
    <source>
        <dbReference type="ARBA" id="ARBA00022777"/>
    </source>
</evidence>
<organism evidence="9 10">
    <name type="scientific">Taibaiella chishuiensis</name>
    <dbReference type="NCBI Taxonomy" id="1434707"/>
    <lineage>
        <taxon>Bacteria</taxon>
        <taxon>Pseudomonadati</taxon>
        <taxon>Bacteroidota</taxon>
        <taxon>Chitinophagia</taxon>
        <taxon>Chitinophagales</taxon>
        <taxon>Chitinophagaceae</taxon>
        <taxon>Taibaiella</taxon>
    </lineage>
</organism>
<evidence type="ECO:0000313" key="9">
    <source>
        <dbReference type="EMBL" id="PSK90152.1"/>
    </source>
</evidence>
<dbReference type="InterPro" id="IPR003594">
    <property type="entry name" value="HATPase_dom"/>
</dbReference>
<dbReference type="RefSeq" id="WP_106524490.1">
    <property type="nucleotide sequence ID" value="NZ_PYGD01000009.1"/>
</dbReference>
<dbReference type="InterPro" id="IPR003661">
    <property type="entry name" value="HisK_dim/P_dom"/>
</dbReference>
<sequence length="425" mass="48421">MKKVFPSIVILITLSLLGLMFLQMSWIQNVLLVQKGKYNNDLENSFTDIKWGIQHKIALYIGMNPETVDWENSRTWDILWSYVSQVPQEDINHIIAEELSENHIDLKFEYSITSNNWPQNSSKGFSNDMFSSSFRKALTPNGSYRFALYIKQPKNYILRRTSWMIGASVLFTIIIIAAFALTVRTVFRQKQLSEIKSDFINNMTHEFKTPLATISLAVDALANPKVKSNTAQIEYYTGIIREENVRMNKQVEKILQAAQMDTSNLELNLQQIDAHEIIRTAASNIMLRVEEKNGTLEQKLNAKKFMIEADEVHFSNIVANLLDNAIKYSKDRAKIIIETSNPSSKTISIRIRDNGIGMSKETVNHIFEKFYRAHTGNLHNVKGFGLGLSYVKSVVEAHKGKIKVDSTLGKGSVFSLELKTSVEIK</sequence>
<name>A0A2P8CYV2_9BACT</name>
<dbReference type="CDD" id="cd00075">
    <property type="entry name" value="HATPase"/>
    <property type="match status" value="1"/>
</dbReference>
<dbReference type="OrthoDB" id="9804645at2"/>
<gene>
    <name evidence="9" type="ORF">B0I18_109158</name>
</gene>
<dbReference type="PANTHER" id="PTHR43711">
    <property type="entry name" value="TWO-COMPONENT HISTIDINE KINASE"/>
    <property type="match status" value="1"/>
</dbReference>
<proteinExistence type="predicted"/>
<accession>A0A2P8CYV2</accession>
<feature type="transmembrane region" description="Helical" evidence="7">
    <location>
        <begin position="163"/>
        <end position="187"/>
    </location>
</feature>
<evidence type="ECO:0000256" key="6">
    <source>
        <dbReference type="ARBA" id="ARBA00023012"/>
    </source>
</evidence>
<dbReference type="SMART" id="SM00387">
    <property type="entry name" value="HATPase_c"/>
    <property type="match status" value="1"/>
</dbReference>
<evidence type="ECO:0000259" key="8">
    <source>
        <dbReference type="PROSITE" id="PS50109"/>
    </source>
</evidence>
<dbReference type="PRINTS" id="PR00344">
    <property type="entry name" value="BCTRLSENSOR"/>
</dbReference>
<dbReference type="SMART" id="SM00388">
    <property type="entry name" value="HisKA"/>
    <property type="match status" value="1"/>
</dbReference>
<feature type="domain" description="Histidine kinase" evidence="8">
    <location>
        <begin position="202"/>
        <end position="422"/>
    </location>
</feature>
<evidence type="ECO:0000256" key="1">
    <source>
        <dbReference type="ARBA" id="ARBA00000085"/>
    </source>
</evidence>
<keyword evidence="5 9" id="KW-0418">Kinase</keyword>
<dbReference type="CDD" id="cd00082">
    <property type="entry name" value="HisKA"/>
    <property type="match status" value="1"/>
</dbReference>
<dbReference type="EC" id="2.7.13.3" evidence="2"/>
<comment type="caution">
    <text evidence="9">The sequence shown here is derived from an EMBL/GenBank/DDBJ whole genome shotgun (WGS) entry which is preliminary data.</text>
</comment>
<dbReference type="Gene3D" id="1.10.287.130">
    <property type="match status" value="1"/>
</dbReference>
<dbReference type="InterPro" id="IPR036890">
    <property type="entry name" value="HATPase_C_sf"/>
</dbReference>
<keyword evidence="3" id="KW-0597">Phosphoprotein</keyword>
<protein>
    <recommendedName>
        <fullName evidence="2">histidine kinase</fullName>
        <ecNumber evidence="2">2.7.13.3</ecNumber>
    </recommendedName>
</protein>
<evidence type="ECO:0000256" key="2">
    <source>
        <dbReference type="ARBA" id="ARBA00012438"/>
    </source>
</evidence>
<evidence type="ECO:0000256" key="4">
    <source>
        <dbReference type="ARBA" id="ARBA00022679"/>
    </source>
</evidence>
<comment type="catalytic activity">
    <reaction evidence="1">
        <text>ATP + protein L-histidine = ADP + protein N-phospho-L-histidine.</text>
        <dbReference type="EC" id="2.7.13.3"/>
    </reaction>
</comment>
<evidence type="ECO:0000256" key="7">
    <source>
        <dbReference type="SAM" id="Phobius"/>
    </source>
</evidence>